<dbReference type="GO" id="GO:0034040">
    <property type="term" value="F:ATPase-coupled lipid transmembrane transporter activity"/>
    <property type="evidence" value="ECO:0007669"/>
    <property type="project" value="TreeGrafter"/>
</dbReference>
<keyword evidence="3" id="KW-1003">Cell membrane</keyword>
<dbReference type="Gene3D" id="3.90.70.10">
    <property type="entry name" value="Cysteine proteinases"/>
    <property type="match status" value="1"/>
</dbReference>
<dbReference type="Pfam" id="PF03412">
    <property type="entry name" value="Peptidase_C39"/>
    <property type="match status" value="1"/>
</dbReference>
<dbReference type="CDD" id="cd02419">
    <property type="entry name" value="Peptidase_C39C"/>
    <property type="match status" value="1"/>
</dbReference>
<evidence type="ECO:0000313" key="17">
    <source>
        <dbReference type="EMBL" id="SHN32384.1"/>
    </source>
</evidence>
<feature type="domain" description="ABC transporter" evidence="14">
    <location>
        <begin position="494"/>
        <end position="715"/>
    </location>
</feature>
<dbReference type="EMBL" id="FRCX01000007">
    <property type="protein sequence ID" value="SHN32384.1"/>
    <property type="molecule type" value="Genomic_DNA"/>
</dbReference>
<keyword evidence="18" id="KW-1185">Reference proteome</keyword>
<keyword evidence="8 13" id="KW-1133">Transmembrane helix</keyword>
<dbReference type="OrthoDB" id="8554730at2"/>
<feature type="domain" description="Peptidase C39" evidence="16">
    <location>
        <begin position="24"/>
        <end position="143"/>
    </location>
</feature>
<protein>
    <recommendedName>
        <fullName evidence="12">Cyclolysin secretion/processing ATP-binding protein CyaB</fullName>
    </recommendedName>
</protein>
<dbReference type="PROSITE" id="PS50990">
    <property type="entry name" value="PEPTIDASE_C39"/>
    <property type="match status" value="1"/>
</dbReference>
<dbReference type="PANTHER" id="PTHR24221">
    <property type="entry name" value="ATP-BINDING CASSETTE SUB-FAMILY B"/>
    <property type="match status" value="1"/>
</dbReference>
<dbReference type="InterPro" id="IPR033838">
    <property type="entry name" value="CvaB_peptidase"/>
</dbReference>
<feature type="domain" description="ABC transmembrane type-1" evidence="15">
    <location>
        <begin position="177"/>
        <end position="456"/>
    </location>
</feature>
<dbReference type="Pfam" id="PF00005">
    <property type="entry name" value="ABC_tran"/>
    <property type="match status" value="1"/>
</dbReference>
<dbReference type="GO" id="GO:0008234">
    <property type="term" value="F:cysteine-type peptidase activity"/>
    <property type="evidence" value="ECO:0007669"/>
    <property type="project" value="InterPro"/>
</dbReference>
<feature type="transmembrane region" description="Helical" evidence="13">
    <location>
        <begin position="176"/>
        <end position="198"/>
    </location>
</feature>
<keyword evidence="6" id="KW-0547">Nucleotide-binding</keyword>
<keyword evidence="4 13" id="KW-0812">Transmembrane</keyword>
<accession>A0A1M7QLW2</accession>
<dbReference type="PROSITE" id="PS00211">
    <property type="entry name" value="ABC_TRANSPORTER_1"/>
    <property type="match status" value="1"/>
</dbReference>
<dbReference type="InterPro" id="IPR017871">
    <property type="entry name" value="ABC_transporter-like_CS"/>
</dbReference>
<reference evidence="18" key="1">
    <citation type="submission" date="2016-11" db="EMBL/GenBank/DDBJ databases">
        <authorList>
            <person name="Varghese N."/>
            <person name="Submissions S."/>
        </authorList>
    </citation>
    <scope>NUCLEOTIDE SEQUENCE [LARGE SCALE GENOMIC DNA]</scope>
    <source>
        <strain evidence="18">Sac-22</strain>
    </source>
</reference>
<evidence type="ECO:0000256" key="11">
    <source>
        <dbReference type="ARBA" id="ARBA00061173"/>
    </source>
</evidence>
<dbReference type="InterPro" id="IPR036640">
    <property type="entry name" value="ABC1_TM_sf"/>
</dbReference>
<evidence type="ECO:0000313" key="18">
    <source>
        <dbReference type="Proteomes" id="UP000184339"/>
    </source>
</evidence>
<dbReference type="Proteomes" id="UP000184339">
    <property type="component" value="Unassembled WGS sequence"/>
</dbReference>
<dbReference type="InterPro" id="IPR003439">
    <property type="entry name" value="ABC_transporter-like_ATP-bd"/>
</dbReference>
<feature type="transmembrane region" description="Helical" evidence="13">
    <location>
        <begin position="297"/>
        <end position="325"/>
    </location>
</feature>
<evidence type="ECO:0000256" key="9">
    <source>
        <dbReference type="ARBA" id="ARBA00023136"/>
    </source>
</evidence>
<evidence type="ECO:0000256" key="5">
    <source>
        <dbReference type="ARBA" id="ARBA00022735"/>
    </source>
</evidence>
<keyword evidence="5" id="KW-0354">Hemolysis</keyword>
<dbReference type="GO" id="GO:0005524">
    <property type="term" value="F:ATP binding"/>
    <property type="evidence" value="ECO:0007669"/>
    <property type="project" value="UniProtKB-KW"/>
</dbReference>
<dbReference type="PROSITE" id="PS50929">
    <property type="entry name" value="ABC_TM1F"/>
    <property type="match status" value="1"/>
</dbReference>
<keyword evidence="9 13" id="KW-0472">Membrane</keyword>
<dbReference type="STRING" id="551987.SAMN05192549_107281"/>
<evidence type="ECO:0000259" key="15">
    <source>
        <dbReference type="PROSITE" id="PS50929"/>
    </source>
</evidence>
<dbReference type="SUPFAM" id="SSF52540">
    <property type="entry name" value="P-loop containing nucleoside triphosphate hydrolases"/>
    <property type="match status" value="1"/>
</dbReference>
<dbReference type="SUPFAM" id="SSF90123">
    <property type="entry name" value="ABC transporter transmembrane region"/>
    <property type="match status" value="1"/>
</dbReference>
<keyword evidence="2" id="KW-0813">Transport</keyword>
<keyword evidence="7 17" id="KW-0067">ATP-binding</keyword>
<dbReference type="FunFam" id="3.40.50.300:FF:000299">
    <property type="entry name" value="ABC transporter ATP-binding protein/permease"/>
    <property type="match status" value="1"/>
</dbReference>
<evidence type="ECO:0000256" key="4">
    <source>
        <dbReference type="ARBA" id="ARBA00022692"/>
    </source>
</evidence>
<dbReference type="GO" id="GO:0005886">
    <property type="term" value="C:plasma membrane"/>
    <property type="evidence" value="ECO:0007669"/>
    <property type="project" value="UniProtKB-SubCell"/>
</dbReference>
<evidence type="ECO:0000256" key="12">
    <source>
        <dbReference type="ARBA" id="ARBA00072252"/>
    </source>
</evidence>
<evidence type="ECO:0000259" key="14">
    <source>
        <dbReference type="PROSITE" id="PS50893"/>
    </source>
</evidence>
<dbReference type="Gene3D" id="3.40.50.300">
    <property type="entry name" value="P-loop containing nucleotide triphosphate hydrolases"/>
    <property type="match status" value="1"/>
</dbReference>
<sequence length="715" mass="78852">MNALAKGIDSLKFSAFERLPMIHQTEVSECGLACLAMVSGYFGAHLDLLELRRRFSVSLKGLPLAGMIRAANAINLTARPVRLEMDGLSQLKLPCVLHWNFNHYVVLRKIKRGKLIIHDPGYGVRKVSMEEAAKSFTGYAVEMWPNPGFVKQTKTARIPLTAVLGQLHGWMKPMSYVLALAVVLELVALLSPLLMQFVLDEVIPARDASLLVLLAVAFCILYLAQNLISLMRSSVLLHVGTVFSIQIRSNLFQHLLRLPVGFYIKRSLGDIASRFSAIDVVQRTLTSSFVEALLDGMMASITLVLMLLYSPKLSVISIGALALYLGGRMMWYKPLHSATEEQILNSAKQSSHFLETVRGIRAVKLFGRSERRHATWLNLLVRQINSDLKTQHLHMIYATANGAIFSIESILVIYLGASAVIKGEMSAGVLLTFLAYKSQFGSRITSLVNKYFDLKMLGLQLDRVSDFVVGEREVEAVEASYDADEDTPAIEPYVELHNLAFRYGEHEKEIFANVNLRVGAGEFVAIAGPSGCGKSTLMQVMLGVFEPSRGRVCIGGMDLASIGPKRLRTLVGTVMQDDDLFAGTIAENISFFDETADLEWVKQCAVMAAVDEEVSAMPMGYHTFIGDMGSVLSGGQKQRILLARALYKRPSLLMLDEATSHLDVYKEQQVNEAISALKITRIIIAHRPDTLASADRVIPFKTLTEAATAPQQLAA</sequence>
<name>A0A1M7QLW2_9BURK</name>
<dbReference type="GO" id="GO:0006508">
    <property type="term" value="P:proteolysis"/>
    <property type="evidence" value="ECO:0007669"/>
    <property type="project" value="InterPro"/>
</dbReference>
<dbReference type="SMART" id="SM00382">
    <property type="entry name" value="AAA"/>
    <property type="match status" value="1"/>
</dbReference>
<evidence type="ECO:0000256" key="6">
    <source>
        <dbReference type="ARBA" id="ARBA00022741"/>
    </source>
</evidence>
<dbReference type="CDD" id="cd18567">
    <property type="entry name" value="ABC_6TM_CvaB_RaxB_like"/>
    <property type="match status" value="1"/>
</dbReference>
<dbReference type="Pfam" id="PF00664">
    <property type="entry name" value="ABC_membrane"/>
    <property type="match status" value="1"/>
</dbReference>
<dbReference type="AlphaFoldDB" id="A0A1M7QLW2"/>
<proteinExistence type="inferred from homology"/>
<evidence type="ECO:0000256" key="8">
    <source>
        <dbReference type="ARBA" id="ARBA00022989"/>
    </source>
</evidence>
<comment type="similarity">
    <text evidence="11">Belongs to the ABC transporter superfamily. Cyclolysin exporter (TC 3.A.1.109.2) family.</text>
</comment>
<feature type="transmembrane region" description="Helical" evidence="13">
    <location>
        <begin position="210"/>
        <end position="228"/>
    </location>
</feature>
<evidence type="ECO:0000256" key="7">
    <source>
        <dbReference type="ARBA" id="ARBA00022840"/>
    </source>
</evidence>
<dbReference type="InterPro" id="IPR027417">
    <property type="entry name" value="P-loop_NTPase"/>
</dbReference>
<dbReference type="GO" id="GO:0140359">
    <property type="term" value="F:ABC-type transporter activity"/>
    <property type="evidence" value="ECO:0007669"/>
    <property type="project" value="InterPro"/>
</dbReference>
<dbReference type="InterPro" id="IPR011527">
    <property type="entry name" value="ABC1_TM_dom"/>
</dbReference>
<dbReference type="Gene3D" id="1.20.1560.10">
    <property type="entry name" value="ABC transporter type 1, transmembrane domain"/>
    <property type="match status" value="1"/>
</dbReference>
<evidence type="ECO:0000259" key="16">
    <source>
        <dbReference type="PROSITE" id="PS50990"/>
    </source>
</evidence>
<organism evidence="17 18">
    <name type="scientific">Duganella sacchari</name>
    <dbReference type="NCBI Taxonomy" id="551987"/>
    <lineage>
        <taxon>Bacteria</taxon>
        <taxon>Pseudomonadati</taxon>
        <taxon>Pseudomonadota</taxon>
        <taxon>Betaproteobacteria</taxon>
        <taxon>Burkholderiales</taxon>
        <taxon>Oxalobacteraceae</taxon>
        <taxon>Telluria group</taxon>
        <taxon>Duganella</taxon>
    </lineage>
</organism>
<comment type="function">
    <text evidence="10">Involved in the export of calmodulin-sensitive adenylate cyclase-hemolysin (cyclolysin).</text>
</comment>
<dbReference type="InterPro" id="IPR005074">
    <property type="entry name" value="Peptidase_C39"/>
</dbReference>
<dbReference type="GO" id="GO:0016887">
    <property type="term" value="F:ATP hydrolysis activity"/>
    <property type="evidence" value="ECO:0007669"/>
    <property type="project" value="InterPro"/>
</dbReference>
<gene>
    <name evidence="17" type="ORF">SAMN05192549_107281</name>
</gene>
<dbReference type="InterPro" id="IPR003593">
    <property type="entry name" value="AAA+_ATPase"/>
</dbReference>
<evidence type="ECO:0000256" key="3">
    <source>
        <dbReference type="ARBA" id="ARBA00022475"/>
    </source>
</evidence>
<dbReference type="PANTHER" id="PTHR24221:SF606">
    <property type="entry name" value="COLICIN V SECRETION-PROCESSING ATP-BINDING PROTEIN"/>
    <property type="match status" value="1"/>
</dbReference>
<dbReference type="PROSITE" id="PS50893">
    <property type="entry name" value="ABC_TRANSPORTER_2"/>
    <property type="match status" value="1"/>
</dbReference>
<evidence type="ECO:0000256" key="1">
    <source>
        <dbReference type="ARBA" id="ARBA00004651"/>
    </source>
</evidence>
<dbReference type="GO" id="GO:0031640">
    <property type="term" value="P:killing of cells of another organism"/>
    <property type="evidence" value="ECO:0007669"/>
    <property type="project" value="UniProtKB-KW"/>
</dbReference>
<dbReference type="InterPro" id="IPR039421">
    <property type="entry name" value="Type_1_exporter"/>
</dbReference>
<keyword evidence="5" id="KW-0204">Cytolysis</keyword>
<evidence type="ECO:0000256" key="10">
    <source>
        <dbReference type="ARBA" id="ARBA00055355"/>
    </source>
</evidence>
<comment type="subcellular location">
    <subcellularLocation>
        <location evidence="1">Cell membrane</location>
        <topology evidence="1">Multi-pass membrane protein</topology>
    </subcellularLocation>
</comment>
<evidence type="ECO:0000256" key="13">
    <source>
        <dbReference type="SAM" id="Phobius"/>
    </source>
</evidence>
<evidence type="ECO:0000256" key="2">
    <source>
        <dbReference type="ARBA" id="ARBA00022448"/>
    </source>
</evidence>